<dbReference type="RefSeq" id="WP_077026947.1">
    <property type="nucleotide sequence ID" value="NZ_CP017641.1"/>
</dbReference>
<dbReference type="InterPro" id="IPR011044">
    <property type="entry name" value="Quino_amine_DH_bsu"/>
</dbReference>
<dbReference type="Pfam" id="PF00069">
    <property type="entry name" value="Pkinase"/>
    <property type="match status" value="1"/>
</dbReference>
<keyword evidence="6 7" id="KW-0067">ATP-binding</keyword>
<organism evidence="10 11">
    <name type="scientific">Fuerstiella marisgermanici</name>
    <dbReference type="NCBI Taxonomy" id="1891926"/>
    <lineage>
        <taxon>Bacteria</taxon>
        <taxon>Pseudomonadati</taxon>
        <taxon>Planctomycetota</taxon>
        <taxon>Planctomycetia</taxon>
        <taxon>Planctomycetales</taxon>
        <taxon>Planctomycetaceae</taxon>
        <taxon>Fuerstiella</taxon>
    </lineage>
</organism>
<dbReference type="PROSITE" id="PS00107">
    <property type="entry name" value="PROTEIN_KINASE_ATP"/>
    <property type="match status" value="1"/>
</dbReference>
<dbReference type="GO" id="GO:0005524">
    <property type="term" value="F:ATP binding"/>
    <property type="evidence" value="ECO:0007669"/>
    <property type="project" value="UniProtKB-UniRule"/>
</dbReference>
<dbReference type="CDD" id="cd14014">
    <property type="entry name" value="STKc_PknB_like"/>
    <property type="match status" value="1"/>
</dbReference>
<evidence type="ECO:0000256" key="8">
    <source>
        <dbReference type="SAM" id="MobiDB-lite"/>
    </source>
</evidence>
<dbReference type="PROSITE" id="PS00108">
    <property type="entry name" value="PROTEIN_KINASE_ST"/>
    <property type="match status" value="1"/>
</dbReference>
<gene>
    <name evidence="10" type="primary">pknA</name>
    <name evidence="10" type="ORF">Fuma_05502</name>
</gene>
<evidence type="ECO:0000313" key="11">
    <source>
        <dbReference type="Proteomes" id="UP000187735"/>
    </source>
</evidence>
<dbReference type="PROSITE" id="PS50011">
    <property type="entry name" value="PROTEIN_KINASE_DOM"/>
    <property type="match status" value="1"/>
</dbReference>
<feature type="binding site" evidence="7">
    <location>
        <position position="197"/>
    </location>
    <ligand>
        <name>ATP</name>
        <dbReference type="ChEBI" id="CHEBI:30616"/>
    </ligand>
</feature>
<keyword evidence="3 10" id="KW-0808">Transferase</keyword>
<dbReference type="InterPro" id="IPR017441">
    <property type="entry name" value="Protein_kinase_ATP_BS"/>
</dbReference>
<evidence type="ECO:0000256" key="4">
    <source>
        <dbReference type="ARBA" id="ARBA00022741"/>
    </source>
</evidence>
<dbReference type="EMBL" id="CP017641">
    <property type="protein sequence ID" value="APZ95840.1"/>
    <property type="molecule type" value="Genomic_DNA"/>
</dbReference>
<dbReference type="SUPFAM" id="SSF56112">
    <property type="entry name" value="Protein kinase-like (PK-like)"/>
    <property type="match status" value="1"/>
</dbReference>
<evidence type="ECO:0000256" key="7">
    <source>
        <dbReference type="PROSITE-ProRule" id="PRU10141"/>
    </source>
</evidence>
<dbReference type="InterPro" id="IPR015943">
    <property type="entry name" value="WD40/YVTN_repeat-like_dom_sf"/>
</dbReference>
<comment type="similarity">
    <text evidence="1">Belongs to the protein kinase superfamily. NEK Ser/Thr protein kinase family. NIMA subfamily.</text>
</comment>
<dbReference type="PANTHER" id="PTHR43671:SF13">
    <property type="entry name" value="SERINE_THREONINE-PROTEIN KINASE NEK2"/>
    <property type="match status" value="1"/>
</dbReference>
<sequence length="1177" mass="126352">MTDPTYRIKTDGGLSKQYTLQRLLEKHAAGVVEDSVECTPDDGQTWAQLGSLLMSAVVDSATLQTSKQVVATADESEIAPEVAIIKPAIPDSESASIAQSETSVDMVSDTFDDDDSEQRKSRRLKRLPAGSGAGKLSRLKTSRDLRKSTDLISKPEDLIGVSLANGRYKVIDKLGKGSMAYVLRASDSRLLTDVVVKVPKPEKMTDDDIRERFRRESQLLVQLTHPHVVKVLDVGEYCELPYVVMQLLSGGTLTDLIKKGSEKSIGMEPDLLKSWLREVARALDFCYRKGMVHRDVKPANILFDEDGNAYVSDFGLTKIMYGDHDNIDPSDTASGVVLGTPNYISPEVVLGKTYDGRADQYSLGITVYHALFGKAPMQGDNATATMINQTQKNLQLLSDIRSDVPRELALAVRKSIEKKPENRFDSCEEFAEAVLEGLRAPLGQTAVPVADFSNESGGTRAASSGSTRSSQSSVRRNSKPRRNRSSRSGQARPRRAANPDMEWLDIADERLEADPLPPRRGAAKSASSAKKKSSKASDSNTQIFGQSVHPALVVVLAVGLCALLLSVVVQWAMSEGDPEPAYTQNTANTGASADLSAEYNEYAARTGTPAELANDGAAKQPENQSRSGNGKNGKKKAGDTKPPAKVAESPAPKPQANNPGSDPVVAMSAPIGEANSTANPASSDSSSPTGMSDASKSTSVLKPTVDALSAGDTPPNTVLTIPFEPGDQITTGPPGCPVIIVGNRVWDTNAKIVISTLEGERVNGAFTAVSSDGSLFAAADKLPNQQNTNIDVWDTQTGKKKFTAPGESGRYSDAILLSSKTLNVGGRWSDELLTWDTSNGNQRKALKLPSARVTPGNTTINHTGEFIAAVANNRLIVITTAGGKLVGQMQTPANRPASSLRKVIESRKRDDGNELVYASLQSLSFSADNMELAGIATHPEPRLLCWNNRGELVVDGRISFHNPDVDAGVLSWFADGEAWLIGDDVLHRSSGRIVATADATRNHRVHLYDNDHLMGVFADAPTKLCVRKIPWEAINQSLSIISNSEAGWISPGRAVSVEVLLKDSGEEVRKTIREAIAARLSSDGLRVEDQKQAAVFQLTDDDQDGAPTLSLVVTGSSDPVWSTTLDTMMALGELWQDANESTRKSMLADLETQIGGLTTPYFVPKDALATALPVVLN</sequence>
<feature type="compositionally biased region" description="Basic residues" evidence="8">
    <location>
        <begin position="476"/>
        <end position="485"/>
    </location>
</feature>
<dbReference type="Gene3D" id="1.10.510.10">
    <property type="entry name" value="Transferase(Phosphotransferase) domain 1"/>
    <property type="match status" value="1"/>
</dbReference>
<evidence type="ECO:0000259" key="9">
    <source>
        <dbReference type="PROSITE" id="PS50011"/>
    </source>
</evidence>
<keyword evidence="4 7" id="KW-0547">Nucleotide-binding</keyword>
<evidence type="ECO:0000256" key="2">
    <source>
        <dbReference type="ARBA" id="ARBA00012513"/>
    </source>
</evidence>
<dbReference type="STRING" id="1891926.Fuma_05502"/>
<feature type="region of interest" description="Disordered" evidence="8">
    <location>
        <begin position="449"/>
        <end position="540"/>
    </location>
</feature>
<evidence type="ECO:0000256" key="5">
    <source>
        <dbReference type="ARBA" id="ARBA00022777"/>
    </source>
</evidence>
<dbReference type="PANTHER" id="PTHR43671">
    <property type="entry name" value="SERINE/THREONINE-PROTEIN KINASE NEK"/>
    <property type="match status" value="1"/>
</dbReference>
<keyword evidence="5 10" id="KW-0418">Kinase</keyword>
<accession>A0A1P8WP54</accession>
<dbReference type="EC" id="2.7.11.1" evidence="2"/>
<dbReference type="InterPro" id="IPR011009">
    <property type="entry name" value="Kinase-like_dom_sf"/>
</dbReference>
<dbReference type="OrthoDB" id="208165at2"/>
<feature type="domain" description="Protein kinase" evidence="9">
    <location>
        <begin position="168"/>
        <end position="435"/>
    </location>
</feature>
<dbReference type="SMART" id="SM00220">
    <property type="entry name" value="S_TKc"/>
    <property type="match status" value="1"/>
</dbReference>
<dbReference type="InterPro" id="IPR050660">
    <property type="entry name" value="NEK_Ser/Thr_kinase"/>
</dbReference>
<dbReference type="Gene3D" id="3.30.200.20">
    <property type="entry name" value="Phosphorylase Kinase, domain 1"/>
    <property type="match status" value="1"/>
</dbReference>
<proteinExistence type="inferred from homology"/>
<evidence type="ECO:0000256" key="3">
    <source>
        <dbReference type="ARBA" id="ARBA00022679"/>
    </source>
</evidence>
<dbReference type="AlphaFoldDB" id="A0A1P8WP54"/>
<dbReference type="Proteomes" id="UP000187735">
    <property type="component" value="Chromosome"/>
</dbReference>
<dbReference type="SUPFAM" id="SSF50969">
    <property type="entry name" value="YVTN repeat-like/Quinoprotein amine dehydrogenase"/>
    <property type="match status" value="1"/>
</dbReference>
<feature type="region of interest" description="Disordered" evidence="8">
    <location>
        <begin position="93"/>
        <end position="142"/>
    </location>
</feature>
<feature type="compositionally biased region" description="Low complexity" evidence="8">
    <location>
        <begin position="456"/>
        <end position="475"/>
    </location>
</feature>
<evidence type="ECO:0000256" key="6">
    <source>
        <dbReference type="ARBA" id="ARBA00022840"/>
    </source>
</evidence>
<protein>
    <recommendedName>
        <fullName evidence="2">non-specific serine/threonine protein kinase</fullName>
        <ecNumber evidence="2">2.7.11.1</ecNumber>
    </recommendedName>
</protein>
<evidence type="ECO:0000313" key="10">
    <source>
        <dbReference type="EMBL" id="APZ95840.1"/>
    </source>
</evidence>
<keyword evidence="11" id="KW-1185">Reference proteome</keyword>
<feature type="region of interest" description="Disordered" evidence="8">
    <location>
        <begin position="612"/>
        <end position="700"/>
    </location>
</feature>
<feature type="compositionally biased region" description="Low complexity" evidence="8">
    <location>
        <begin position="674"/>
        <end position="695"/>
    </location>
</feature>
<name>A0A1P8WP54_9PLAN</name>
<dbReference type="Gene3D" id="2.130.10.10">
    <property type="entry name" value="YVTN repeat-like/Quinoprotein amine dehydrogenase"/>
    <property type="match status" value="1"/>
</dbReference>
<evidence type="ECO:0000256" key="1">
    <source>
        <dbReference type="ARBA" id="ARBA00010886"/>
    </source>
</evidence>
<dbReference type="KEGG" id="fmr:Fuma_05502"/>
<reference evidence="10 11" key="1">
    <citation type="journal article" date="2016" name="Front. Microbiol.">
        <title>Fuerstia marisgermanicae gen. nov., sp. nov., an Unusual Member of the Phylum Planctomycetes from the German Wadden Sea.</title>
        <authorList>
            <person name="Kohn T."/>
            <person name="Heuer A."/>
            <person name="Jogler M."/>
            <person name="Vollmers J."/>
            <person name="Boedeker C."/>
            <person name="Bunk B."/>
            <person name="Rast P."/>
            <person name="Borchert D."/>
            <person name="Glockner I."/>
            <person name="Freese H.M."/>
            <person name="Klenk H.P."/>
            <person name="Overmann J."/>
            <person name="Kaster A.K."/>
            <person name="Rohde M."/>
            <person name="Wiegand S."/>
            <person name="Jogler C."/>
        </authorList>
    </citation>
    <scope>NUCLEOTIDE SEQUENCE [LARGE SCALE GENOMIC DNA]</scope>
    <source>
        <strain evidence="10 11">NH11</strain>
    </source>
</reference>
<dbReference type="InterPro" id="IPR000719">
    <property type="entry name" value="Prot_kinase_dom"/>
</dbReference>
<dbReference type="InterPro" id="IPR008271">
    <property type="entry name" value="Ser/Thr_kinase_AS"/>
</dbReference>
<dbReference type="GO" id="GO:0004674">
    <property type="term" value="F:protein serine/threonine kinase activity"/>
    <property type="evidence" value="ECO:0007669"/>
    <property type="project" value="UniProtKB-EC"/>
</dbReference>